<name>A0ABM6QWS4_PSEO1</name>
<reference evidence="1 2" key="1">
    <citation type="submission" date="2018-01" db="EMBL/GenBank/DDBJ databases">
        <title>Tropical forage species Digitaria eriantha prevents oxidative stress under low temperature conditions by the incorporation of polyhydroxybutyrate-producing endophytic bacteria.</title>
        <authorList>
            <person name="Stritzler M."/>
            <person name="Ayub N."/>
        </authorList>
    </citation>
    <scope>NUCLEOTIDE SEQUENCE [LARGE SCALE GENOMIC DNA]</scope>
    <source>
        <strain evidence="1 2">FR1</strain>
    </source>
</reference>
<evidence type="ECO:0008006" key="3">
    <source>
        <dbReference type="Google" id="ProtNLM"/>
    </source>
</evidence>
<keyword evidence="2" id="KW-1185">Reference proteome</keyword>
<sequence>MHSSAKIFYEFVSWLISLRFFSDGELSEILEEFGGVQGVVENNLFISAYEEIARYLARNKTLDEMVEFFESNRGVLSELPGEQYYFVDSVVDVYSGNGRNVSDLIDASPERYRAYLLNRFA</sequence>
<dbReference type="EMBL" id="CP025738">
    <property type="protein sequence ID" value="AUO45388.1"/>
    <property type="molecule type" value="Genomic_DNA"/>
</dbReference>
<organism evidence="1 2">
    <name type="scientific">Pseudomonas ogarae (strain DSM 112162 / CECT 30235 / F113)</name>
    <dbReference type="NCBI Taxonomy" id="1114970"/>
    <lineage>
        <taxon>Bacteria</taxon>
        <taxon>Pseudomonadati</taxon>
        <taxon>Pseudomonadota</taxon>
        <taxon>Gammaproteobacteria</taxon>
        <taxon>Pseudomonadales</taxon>
        <taxon>Pseudomonadaceae</taxon>
        <taxon>Pseudomonas</taxon>
    </lineage>
</organism>
<dbReference type="RefSeq" id="WP_041475787.1">
    <property type="nucleotide sequence ID" value="NC_016830.1"/>
</dbReference>
<accession>A0ABM6QWS4</accession>
<protein>
    <recommendedName>
        <fullName evidence="3">CdiI immunity protein domain-containing protein</fullName>
    </recommendedName>
</protein>
<evidence type="ECO:0000313" key="1">
    <source>
        <dbReference type="EMBL" id="AUO45388.1"/>
    </source>
</evidence>
<gene>
    <name evidence="1" type="ORF">C1C98_07935</name>
</gene>
<dbReference type="Proteomes" id="UP000235315">
    <property type="component" value="Chromosome"/>
</dbReference>
<evidence type="ECO:0000313" key="2">
    <source>
        <dbReference type="Proteomes" id="UP000235315"/>
    </source>
</evidence>
<proteinExistence type="predicted"/>